<dbReference type="Gene3D" id="3.40.50.720">
    <property type="entry name" value="NAD(P)-binding Rossmann-like Domain"/>
    <property type="match status" value="1"/>
</dbReference>
<gene>
    <name evidence="2" type="ORF">Dace_3075</name>
</gene>
<dbReference type="RefSeq" id="WP_005997430.1">
    <property type="nucleotide sequence ID" value="NZ_AAEW02000001.1"/>
</dbReference>
<reference evidence="2" key="2">
    <citation type="submission" date="2006-05" db="EMBL/GenBank/DDBJ databases">
        <title>Sequencing of the draft genome and assembly of Desulfuromonas acetoxidans DSM 684.</title>
        <authorList>
            <consortium name="US DOE Joint Genome Institute (JGI-PGF)"/>
            <person name="Copeland A."/>
            <person name="Lucas S."/>
            <person name="Lapidus A."/>
            <person name="Barry K."/>
            <person name="Detter J.C."/>
            <person name="Glavina del Rio T."/>
            <person name="Hammon N."/>
            <person name="Israni S."/>
            <person name="Dalin E."/>
            <person name="Tice H."/>
            <person name="Bruce D."/>
            <person name="Pitluck S."/>
            <person name="Richardson P."/>
        </authorList>
    </citation>
    <scope>NUCLEOTIDE SEQUENCE [LARGE SCALE GENOMIC DNA]</scope>
    <source>
        <strain evidence="2">DSM 684</strain>
    </source>
</reference>
<evidence type="ECO:0000256" key="1">
    <source>
        <dbReference type="ARBA" id="ARBA00006484"/>
    </source>
</evidence>
<dbReference type="InterPro" id="IPR050259">
    <property type="entry name" value="SDR"/>
</dbReference>
<reference evidence="2" key="1">
    <citation type="submission" date="2006-05" db="EMBL/GenBank/DDBJ databases">
        <title>Annotation of the draft genome assembly of Desulfuromonas acetoxidans DSM 684.</title>
        <authorList>
            <consortium name="US DOE Joint Genome Institute (JGI-ORNL)"/>
            <person name="Larimer F."/>
            <person name="Land M."/>
            <person name="Hauser L."/>
        </authorList>
    </citation>
    <scope>NUCLEOTIDE SEQUENCE [LARGE SCALE GENOMIC DNA]</scope>
    <source>
        <strain evidence="2">DSM 684</strain>
    </source>
</reference>
<organism evidence="2 3">
    <name type="scientific">Desulfuromonas acetoxidans (strain DSM 684 / 11070)</name>
    <dbReference type="NCBI Taxonomy" id="281689"/>
    <lineage>
        <taxon>Bacteria</taxon>
        <taxon>Pseudomonadati</taxon>
        <taxon>Thermodesulfobacteriota</taxon>
        <taxon>Desulfuromonadia</taxon>
        <taxon>Desulfuromonadales</taxon>
        <taxon>Desulfuromonadaceae</taxon>
        <taxon>Desulfuromonas</taxon>
    </lineage>
</organism>
<name>Q1K494_DESA6</name>
<dbReference type="CDD" id="cd05233">
    <property type="entry name" value="SDR_c"/>
    <property type="match status" value="1"/>
</dbReference>
<proteinExistence type="inferred from homology"/>
<evidence type="ECO:0000313" key="2">
    <source>
        <dbReference type="EMBL" id="EAT17209.1"/>
    </source>
</evidence>
<comment type="caution">
    <text evidence="2">The sequence shown here is derived from an EMBL/GenBank/DDBJ whole genome shotgun (WGS) entry which is preliminary data.</text>
</comment>
<keyword evidence="3" id="KW-1185">Reference proteome</keyword>
<comment type="similarity">
    <text evidence="1">Belongs to the short-chain dehydrogenases/reductases (SDR) family.</text>
</comment>
<protein>
    <submittedName>
        <fullName evidence="2">Short-chain dehydrogenase/reductase SDR</fullName>
    </submittedName>
</protein>
<dbReference type="PANTHER" id="PTHR42879:SF2">
    <property type="entry name" value="3-OXOACYL-[ACYL-CARRIER-PROTEIN] REDUCTASE FABG"/>
    <property type="match status" value="1"/>
</dbReference>
<evidence type="ECO:0000313" key="3">
    <source>
        <dbReference type="Proteomes" id="UP000005695"/>
    </source>
</evidence>
<dbReference type="EMBL" id="AAEW02000001">
    <property type="protein sequence ID" value="EAT17209.1"/>
    <property type="molecule type" value="Genomic_DNA"/>
</dbReference>
<dbReference type="AlphaFoldDB" id="Q1K494"/>
<sequence length="231" mass="24805">MTPHVLITGGNKGIGLECSRLFLAAGYRVTVIARSTELVEDHPNLTLHPFDLCQIDQIPALIKQLPTIDVLINNAGVMFSLPYDNYPADKAATLMKLNIEAPVALIREVSRGMIQRGGGRIVNNASIAGQIGHPDIWYGISKAGLINATKSFAKQLGGQGIIINAVAPGPVETDMLEVIPEPRKKAIKAAVYSGRFATASEVARTLFWLGTDSPDYINGTCIDINNGAFPR</sequence>
<dbReference type="Pfam" id="PF13561">
    <property type="entry name" value="adh_short_C2"/>
    <property type="match status" value="1"/>
</dbReference>
<dbReference type="PRINTS" id="PR00080">
    <property type="entry name" value="SDRFAMILY"/>
</dbReference>
<dbReference type="InterPro" id="IPR002347">
    <property type="entry name" value="SDR_fam"/>
</dbReference>
<dbReference type="PANTHER" id="PTHR42879">
    <property type="entry name" value="3-OXOACYL-(ACYL-CARRIER-PROTEIN) REDUCTASE"/>
    <property type="match status" value="1"/>
</dbReference>
<dbReference type="Proteomes" id="UP000005695">
    <property type="component" value="Unassembled WGS sequence"/>
</dbReference>
<dbReference type="PRINTS" id="PR00081">
    <property type="entry name" value="GDHRDH"/>
</dbReference>
<dbReference type="InterPro" id="IPR036291">
    <property type="entry name" value="NAD(P)-bd_dom_sf"/>
</dbReference>
<dbReference type="SUPFAM" id="SSF51735">
    <property type="entry name" value="NAD(P)-binding Rossmann-fold domains"/>
    <property type="match status" value="1"/>
</dbReference>
<dbReference type="OrthoDB" id="5334159at2"/>
<accession>Q1K494</accession>